<evidence type="ECO:0000313" key="2">
    <source>
        <dbReference type="Proteomes" id="UP000654471"/>
    </source>
</evidence>
<keyword evidence="2" id="KW-1185">Reference proteome</keyword>
<name>A0ABQ2VPI7_9ACTN</name>
<gene>
    <name evidence="1" type="ORF">GCM10010211_85850</name>
</gene>
<dbReference type="RefSeq" id="WP_189308818.1">
    <property type="nucleotide sequence ID" value="NZ_BMRP01000124.1"/>
</dbReference>
<protein>
    <submittedName>
        <fullName evidence="1">Uncharacterized protein</fullName>
    </submittedName>
</protein>
<dbReference type="EMBL" id="BMRP01000124">
    <property type="protein sequence ID" value="GGV05989.1"/>
    <property type="molecule type" value="Genomic_DNA"/>
</dbReference>
<reference evidence="2" key="1">
    <citation type="journal article" date="2019" name="Int. J. Syst. Evol. Microbiol.">
        <title>The Global Catalogue of Microorganisms (GCM) 10K type strain sequencing project: providing services to taxonomists for standard genome sequencing and annotation.</title>
        <authorList>
            <consortium name="The Broad Institute Genomics Platform"/>
            <consortium name="The Broad Institute Genome Sequencing Center for Infectious Disease"/>
            <person name="Wu L."/>
            <person name="Ma J."/>
        </authorList>
    </citation>
    <scope>NUCLEOTIDE SEQUENCE [LARGE SCALE GENOMIC DNA]</scope>
    <source>
        <strain evidence="2">JCM 3399</strain>
    </source>
</reference>
<sequence length="50" mass="5721">MSAADSTRYRINNSALSALRLRGELLFQRWQHTLLLACFIQLDADEARAL</sequence>
<comment type="caution">
    <text evidence="1">The sequence shown here is derived from an EMBL/GenBank/DDBJ whole genome shotgun (WGS) entry which is preliminary data.</text>
</comment>
<evidence type="ECO:0000313" key="1">
    <source>
        <dbReference type="EMBL" id="GGV05989.1"/>
    </source>
</evidence>
<dbReference type="Proteomes" id="UP000654471">
    <property type="component" value="Unassembled WGS sequence"/>
</dbReference>
<proteinExistence type="predicted"/>
<organism evidence="1 2">
    <name type="scientific">Streptomyces albospinus</name>
    <dbReference type="NCBI Taxonomy" id="285515"/>
    <lineage>
        <taxon>Bacteria</taxon>
        <taxon>Bacillati</taxon>
        <taxon>Actinomycetota</taxon>
        <taxon>Actinomycetes</taxon>
        <taxon>Kitasatosporales</taxon>
        <taxon>Streptomycetaceae</taxon>
        <taxon>Streptomyces</taxon>
    </lineage>
</organism>
<accession>A0ABQ2VPI7</accession>